<accession>A0A6J5PY98</accession>
<evidence type="ECO:0000313" key="1">
    <source>
        <dbReference type="EMBL" id="CAB4174185.1"/>
    </source>
</evidence>
<evidence type="ECO:0000313" key="2">
    <source>
        <dbReference type="EMBL" id="CAB4178943.1"/>
    </source>
</evidence>
<dbReference type="EMBL" id="LR796913">
    <property type="protein sequence ID" value="CAB4174185.1"/>
    <property type="molecule type" value="Genomic_DNA"/>
</dbReference>
<name>A0A6J5PY98_9CAUD</name>
<evidence type="ECO:0000313" key="5">
    <source>
        <dbReference type="EMBL" id="CAB4215979.1"/>
    </source>
</evidence>
<dbReference type="EMBL" id="LR796973">
    <property type="protein sequence ID" value="CAB4178943.1"/>
    <property type="molecule type" value="Genomic_DNA"/>
</dbReference>
<evidence type="ECO:0000313" key="3">
    <source>
        <dbReference type="EMBL" id="CAB4189462.1"/>
    </source>
</evidence>
<proteinExistence type="predicted"/>
<dbReference type="EMBL" id="LR797134">
    <property type="protein sequence ID" value="CAB4189462.1"/>
    <property type="molecule type" value="Genomic_DNA"/>
</dbReference>
<reference evidence="1" key="1">
    <citation type="submission" date="2020-05" db="EMBL/GenBank/DDBJ databases">
        <authorList>
            <person name="Chiriac C."/>
            <person name="Salcher M."/>
            <person name="Ghai R."/>
            <person name="Kavagutti S V."/>
        </authorList>
    </citation>
    <scope>NUCLEOTIDE SEQUENCE</scope>
</reference>
<evidence type="ECO:0000313" key="4">
    <source>
        <dbReference type="EMBL" id="CAB4192196.1"/>
    </source>
</evidence>
<organism evidence="1">
    <name type="scientific">uncultured Caudovirales phage</name>
    <dbReference type="NCBI Taxonomy" id="2100421"/>
    <lineage>
        <taxon>Viruses</taxon>
        <taxon>Duplodnaviria</taxon>
        <taxon>Heunggongvirae</taxon>
        <taxon>Uroviricota</taxon>
        <taxon>Caudoviricetes</taxon>
        <taxon>Peduoviridae</taxon>
        <taxon>Maltschvirus</taxon>
        <taxon>Maltschvirus maltsch</taxon>
    </lineage>
</organism>
<gene>
    <name evidence="2" type="ORF">UFOVP1028_20</name>
    <name evidence="3" type="ORF">UFOVP1187_45</name>
    <name evidence="4" type="ORF">UFOVP1235_16</name>
    <name evidence="5" type="ORF">UFOVP1488_45</name>
    <name evidence="1" type="ORF">UFOVP960_31</name>
</gene>
<protein>
    <submittedName>
        <fullName evidence="1">Uncharacterized protein</fullName>
    </submittedName>
</protein>
<dbReference type="EMBL" id="LR797191">
    <property type="protein sequence ID" value="CAB4192196.1"/>
    <property type="molecule type" value="Genomic_DNA"/>
</dbReference>
<dbReference type="EMBL" id="LR797432">
    <property type="protein sequence ID" value="CAB4215979.1"/>
    <property type="molecule type" value="Genomic_DNA"/>
</dbReference>
<sequence length="78" mass="9076">MSARCRCECECERLDPELDVASSSWLVCMPCDLGRHRREIRMMEVNIATLERLLEGTASERERRSLSSRLFARAEAMR</sequence>